<dbReference type="Proteomes" id="UP000824001">
    <property type="component" value="Unassembled WGS sequence"/>
</dbReference>
<protein>
    <submittedName>
        <fullName evidence="8">MFS transporter</fullName>
    </submittedName>
</protein>
<comment type="subcellular location">
    <subcellularLocation>
        <location evidence="1">Cell membrane</location>
        <topology evidence="1">Multi-pass membrane protein</topology>
    </subcellularLocation>
</comment>
<feature type="transmembrane region" description="Helical" evidence="6">
    <location>
        <begin position="221"/>
        <end position="239"/>
    </location>
</feature>
<dbReference type="InterPro" id="IPR036259">
    <property type="entry name" value="MFS_trans_sf"/>
</dbReference>
<evidence type="ECO:0000256" key="3">
    <source>
        <dbReference type="ARBA" id="ARBA00022692"/>
    </source>
</evidence>
<dbReference type="AlphaFoldDB" id="A0A9D1FCT1"/>
<accession>A0A9D1FCT1</accession>
<evidence type="ECO:0000256" key="6">
    <source>
        <dbReference type="SAM" id="Phobius"/>
    </source>
</evidence>
<proteinExistence type="predicted"/>
<evidence type="ECO:0000313" key="9">
    <source>
        <dbReference type="Proteomes" id="UP000824001"/>
    </source>
</evidence>
<feature type="transmembrane region" description="Helical" evidence="6">
    <location>
        <begin position="99"/>
        <end position="122"/>
    </location>
</feature>
<dbReference type="PANTHER" id="PTHR11360">
    <property type="entry name" value="MONOCARBOXYLATE TRANSPORTER"/>
    <property type="match status" value="1"/>
</dbReference>
<dbReference type="PROSITE" id="PS50850">
    <property type="entry name" value="MFS"/>
    <property type="match status" value="1"/>
</dbReference>
<keyword evidence="3 6" id="KW-0812">Transmembrane</keyword>
<dbReference type="Gene3D" id="1.20.1250.20">
    <property type="entry name" value="MFS general substrate transporter like domains"/>
    <property type="match status" value="2"/>
</dbReference>
<evidence type="ECO:0000259" key="7">
    <source>
        <dbReference type="PROSITE" id="PS50850"/>
    </source>
</evidence>
<keyword evidence="4 6" id="KW-1133">Transmembrane helix</keyword>
<evidence type="ECO:0000313" key="8">
    <source>
        <dbReference type="EMBL" id="HIS66543.1"/>
    </source>
</evidence>
<reference evidence="8" key="1">
    <citation type="submission" date="2020-10" db="EMBL/GenBank/DDBJ databases">
        <authorList>
            <person name="Gilroy R."/>
        </authorList>
    </citation>
    <scope>NUCLEOTIDE SEQUENCE</scope>
    <source>
        <strain evidence="8">ChiHjej10B9-9673</strain>
    </source>
</reference>
<gene>
    <name evidence="8" type="ORF">IAC18_03155</name>
</gene>
<evidence type="ECO:0000256" key="4">
    <source>
        <dbReference type="ARBA" id="ARBA00022989"/>
    </source>
</evidence>
<keyword evidence="2" id="KW-0813">Transport</keyword>
<organism evidence="8 9">
    <name type="scientific">Candidatus Scatomorpha merdipullorum</name>
    <dbReference type="NCBI Taxonomy" id="2840927"/>
    <lineage>
        <taxon>Bacteria</taxon>
        <taxon>Bacillati</taxon>
        <taxon>Bacillota</taxon>
        <taxon>Clostridia</taxon>
        <taxon>Eubacteriales</taxon>
        <taxon>Candidatus Scatomorpha</taxon>
    </lineage>
</organism>
<feature type="transmembrane region" description="Helical" evidence="6">
    <location>
        <begin position="167"/>
        <end position="187"/>
    </location>
</feature>
<evidence type="ECO:0000256" key="1">
    <source>
        <dbReference type="ARBA" id="ARBA00004651"/>
    </source>
</evidence>
<feature type="transmembrane region" description="Helical" evidence="6">
    <location>
        <begin position="75"/>
        <end position="93"/>
    </location>
</feature>
<reference evidence="8" key="2">
    <citation type="journal article" date="2021" name="PeerJ">
        <title>Extensive microbial diversity within the chicken gut microbiome revealed by metagenomics and culture.</title>
        <authorList>
            <person name="Gilroy R."/>
            <person name="Ravi A."/>
            <person name="Getino M."/>
            <person name="Pursley I."/>
            <person name="Horton D.L."/>
            <person name="Alikhan N.F."/>
            <person name="Baker D."/>
            <person name="Gharbi K."/>
            <person name="Hall N."/>
            <person name="Watson M."/>
            <person name="Adriaenssens E.M."/>
            <person name="Foster-Nyarko E."/>
            <person name="Jarju S."/>
            <person name="Secka A."/>
            <person name="Antonio M."/>
            <person name="Oren A."/>
            <person name="Chaudhuri R.R."/>
            <person name="La Ragione R."/>
            <person name="Hildebrand F."/>
            <person name="Pallen M.J."/>
        </authorList>
    </citation>
    <scope>NUCLEOTIDE SEQUENCE</scope>
    <source>
        <strain evidence="8">ChiHjej10B9-9673</strain>
    </source>
</reference>
<dbReference type="SUPFAM" id="SSF103473">
    <property type="entry name" value="MFS general substrate transporter"/>
    <property type="match status" value="1"/>
</dbReference>
<dbReference type="InterPro" id="IPR020846">
    <property type="entry name" value="MFS_dom"/>
</dbReference>
<feature type="transmembrane region" description="Helical" evidence="6">
    <location>
        <begin position="286"/>
        <end position="306"/>
    </location>
</feature>
<name>A0A9D1FCT1_9FIRM</name>
<evidence type="ECO:0000256" key="2">
    <source>
        <dbReference type="ARBA" id="ARBA00022448"/>
    </source>
</evidence>
<dbReference type="InterPro" id="IPR011701">
    <property type="entry name" value="MFS"/>
</dbReference>
<keyword evidence="5 6" id="KW-0472">Membrane</keyword>
<feature type="domain" description="Major facilitator superfamily (MFS) profile" evidence="7">
    <location>
        <begin position="1"/>
        <end position="404"/>
    </location>
</feature>
<feature type="transmembrane region" description="Helical" evidence="6">
    <location>
        <begin position="381"/>
        <end position="402"/>
    </location>
</feature>
<dbReference type="InterPro" id="IPR050327">
    <property type="entry name" value="Proton-linked_MCT"/>
</dbReference>
<feature type="transmembrane region" description="Helical" evidence="6">
    <location>
        <begin position="46"/>
        <end position="68"/>
    </location>
</feature>
<dbReference type="GO" id="GO:0022857">
    <property type="term" value="F:transmembrane transporter activity"/>
    <property type="evidence" value="ECO:0007669"/>
    <property type="project" value="InterPro"/>
</dbReference>
<feature type="transmembrane region" description="Helical" evidence="6">
    <location>
        <begin position="351"/>
        <end position="369"/>
    </location>
</feature>
<feature type="transmembrane region" description="Helical" evidence="6">
    <location>
        <begin position="134"/>
        <end position="155"/>
    </location>
</feature>
<evidence type="ECO:0000256" key="5">
    <source>
        <dbReference type="ARBA" id="ARBA00023136"/>
    </source>
</evidence>
<sequence>MNSKAKNAAIGACIALFANMGMNSTFTIFLTSFAQTWPDSDVATIALAATFGCLMAFIWSTFLVGPILKKTTPRALFFVCAILSAGYCLIHYFSSAVWMLIVAGLLGGSTLGLGTHAMGVAAVTPYFADYGKKVGTVIAVVLASAALGAAAFSFIPGMLIPVMGWRNVYLVMGAVIVVCNLLAVALIPKTEAPKAAAGGAAAGTAEDVPGLTVGQALRTPAFWLVFLGILFLTINYQGLCTYMPTFLVECGMTQSAASSMQGIMQLVGIVFIIAGGALINKIGIKGLILFAGVPLAVGCLLYAFVFPSSATVVMAVLCSVLCVSGGVITNICPTITPVLFGNKNLNQINPIFSGGAFWGGAALASQVVGRVVTGTGSYPNGFTVAAVIGIAGMVVLFLALAANPMKKLGK</sequence>
<dbReference type="EMBL" id="DVJK01000087">
    <property type="protein sequence ID" value="HIS66543.1"/>
    <property type="molecule type" value="Genomic_DNA"/>
</dbReference>
<feature type="transmembrane region" description="Helical" evidence="6">
    <location>
        <begin position="312"/>
        <end position="339"/>
    </location>
</feature>
<feature type="transmembrane region" description="Helical" evidence="6">
    <location>
        <begin position="259"/>
        <end position="279"/>
    </location>
</feature>
<comment type="caution">
    <text evidence="8">The sequence shown here is derived from an EMBL/GenBank/DDBJ whole genome shotgun (WGS) entry which is preliminary data.</text>
</comment>
<dbReference type="Pfam" id="PF07690">
    <property type="entry name" value="MFS_1"/>
    <property type="match status" value="1"/>
</dbReference>
<dbReference type="GO" id="GO:0005886">
    <property type="term" value="C:plasma membrane"/>
    <property type="evidence" value="ECO:0007669"/>
    <property type="project" value="UniProtKB-SubCell"/>
</dbReference>